<keyword evidence="1" id="KW-0175">Coiled coil</keyword>
<dbReference type="Pfam" id="PF12134">
    <property type="entry name" value="PRP8_domainIV"/>
    <property type="match status" value="1"/>
</dbReference>
<dbReference type="PANTHER" id="PTHR11140">
    <property type="entry name" value="PRE-MRNA SPLICING FACTOR PRP8"/>
    <property type="match status" value="1"/>
</dbReference>
<dbReference type="Proteomes" id="UP000541444">
    <property type="component" value="Unassembled WGS sequence"/>
</dbReference>
<feature type="non-terminal residue" evidence="3">
    <location>
        <position position="1"/>
    </location>
</feature>
<dbReference type="InterPro" id="IPR021983">
    <property type="entry name" value="PRP8_domainIV"/>
</dbReference>
<dbReference type="GO" id="GO:0030620">
    <property type="term" value="F:U2 snRNA binding"/>
    <property type="evidence" value="ECO:0007669"/>
    <property type="project" value="TreeGrafter"/>
</dbReference>
<dbReference type="InterPro" id="IPR027652">
    <property type="entry name" value="PRP8"/>
</dbReference>
<dbReference type="GO" id="GO:0071013">
    <property type="term" value="C:catalytic step 2 spliceosome"/>
    <property type="evidence" value="ECO:0007669"/>
    <property type="project" value="TreeGrafter"/>
</dbReference>
<dbReference type="Gene3D" id="1.20.80.40">
    <property type="match status" value="1"/>
</dbReference>
<accession>A0A7J7N529</accession>
<feature type="coiled-coil region" evidence="1">
    <location>
        <begin position="657"/>
        <end position="684"/>
    </location>
</feature>
<comment type="caution">
    <text evidence="3">The sequence shown here is derived from an EMBL/GenBank/DDBJ whole genome shotgun (WGS) entry which is preliminary data.</text>
</comment>
<dbReference type="GO" id="GO:0030619">
    <property type="term" value="F:U1 snRNA binding"/>
    <property type="evidence" value="ECO:0007669"/>
    <property type="project" value="TreeGrafter"/>
</dbReference>
<evidence type="ECO:0000313" key="3">
    <source>
        <dbReference type="EMBL" id="KAF6162301.1"/>
    </source>
</evidence>
<evidence type="ECO:0000313" key="4">
    <source>
        <dbReference type="Proteomes" id="UP000541444"/>
    </source>
</evidence>
<dbReference type="Gene3D" id="3.90.1570.40">
    <property type="match status" value="1"/>
</dbReference>
<dbReference type="GO" id="GO:0017070">
    <property type="term" value="F:U6 snRNA binding"/>
    <property type="evidence" value="ECO:0007669"/>
    <property type="project" value="TreeGrafter"/>
</dbReference>
<name>A0A7J7N529_9MAGN</name>
<dbReference type="GO" id="GO:0000244">
    <property type="term" value="P:spliceosomal tri-snRNP complex assembly"/>
    <property type="evidence" value="ECO:0007669"/>
    <property type="project" value="TreeGrafter"/>
</dbReference>
<keyword evidence="4" id="KW-1185">Reference proteome</keyword>
<evidence type="ECO:0000259" key="2">
    <source>
        <dbReference type="Pfam" id="PF12134"/>
    </source>
</evidence>
<dbReference type="GO" id="GO:0030623">
    <property type="term" value="F:U5 snRNA binding"/>
    <property type="evidence" value="ECO:0007669"/>
    <property type="project" value="TreeGrafter"/>
</dbReference>
<dbReference type="OrthoDB" id="5548919at2759"/>
<gene>
    <name evidence="3" type="ORF">GIB67_008430</name>
</gene>
<dbReference type="SUPFAM" id="SSF53098">
    <property type="entry name" value="Ribonuclease H-like"/>
    <property type="match status" value="1"/>
</dbReference>
<dbReference type="GO" id="GO:0005682">
    <property type="term" value="C:U5 snRNP"/>
    <property type="evidence" value="ECO:0007669"/>
    <property type="project" value="TreeGrafter"/>
</dbReference>
<proteinExistence type="predicted"/>
<dbReference type="GO" id="GO:0097157">
    <property type="term" value="F:pre-mRNA intronic binding"/>
    <property type="evidence" value="ECO:0007669"/>
    <property type="project" value="TreeGrafter"/>
</dbReference>
<dbReference type="PANTHER" id="PTHR11140:SF0">
    <property type="entry name" value="PRE-MRNA-PROCESSING-SPLICING FACTOR 8"/>
    <property type="match status" value="1"/>
</dbReference>
<dbReference type="Gene3D" id="3.30.420.230">
    <property type="match status" value="1"/>
</dbReference>
<sequence>EGFYFPHLSEMYLRDKIVAFWKNFKSDKYTKSVKRKNPTLAKAWIPKFVPIDDWHRFVHYCNSAAFQAASERNSVNREKYISPACVSRDNMIVVRHRLLRWGDYDSHDIERYTRAQFLEYIYNGQHVHLPISSRGNDWDRSGVQLACYVCVGAGQKCLGQLAKWKTAEEVAALVRFLPVEEQSKQIIVTRKVMLDPLEVHLLDFPNIVIKGSKLQLPFQEACLKIEKFDDLILKATEPQMLLFNLYDDWLKSISSYITFSRLILILRALHVNNEKAKMLLKPDKTIITRRNRNPFLFLTHVMCCCLLGDSEVMIGIDLAYNLHAAFGNWFPGSKPLLAQTTNKIMKALKVFKHVVHKRQKSRLSVGQSRFSMRFKPSIPTSKFVVSSSSENTSSSGRRNECSVMEETINSVGTTIEVVGPNRSGGVKEKEDKKEKEMVLVIYPEGIAKPVSGGVEEKPKVSVFVLWEAEKSSLKRKWHLEEGNHQTNPHATGKMKELEHKYCRMAGTNSQQLEDEYLEHTFVLSTLLKGARQCLDKRSQEFNALTAKFEAQSAHVKELEADLLLEKERRATNITAAIKMFSNLVDGVELTRSSRYEEIEFPAKIEEEEMASDVVGLPEKASNLPLYSIEPVPIHTIEQIVDPLVKRAETVPFPGKTLKSTYEEIERLRKTNSELEKSVSRVRDSAARIQQVELTDIQSQCDALHAKNKQRNTELRLSQGTQKGATEVEEKLRAEMSEERNVVTLLTDTLQEKEAILVTSLRKIESLEEEIRKRGVEVGKLLVALEGEGNNVKELQFQANMLDAEISDVRAHARDSHEREMMTVTSFFTAKLKRLEAESKRVYDGLIAQGIECEIEVIRSEYLQSMIAKIGLFKHSMVREGKKIVMGRMPEFMCQRLFGSIVRDGAELSNVGNDLSDSSSEE</sequence>
<organism evidence="3 4">
    <name type="scientific">Kingdonia uniflora</name>
    <dbReference type="NCBI Taxonomy" id="39325"/>
    <lineage>
        <taxon>Eukaryota</taxon>
        <taxon>Viridiplantae</taxon>
        <taxon>Streptophyta</taxon>
        <taxon>Embryophyta</taxon>
        <taxon>Tracheophyta</taxon>
        <taxon>Spermatophyta</taxon>
        <taxon>Magnoliopsida</taxon>
        <taxon>Ranunculales</taxon>
        <taxon>Circaeasteraceae</taxon>
        <taxon>Kingdonia</taxon>
    </lineage>
</organism>
<dbReference type="InterPro" id="IPR043172">
    <property type="entry name" value="Prp8_domainIV_palm"/>
</dbReference>
<feature type="domain" description="PRP8" evidence="2">
    <location>
        <begin position="151"/>
        <end position="291"/>
    </location>
</feature>
<dbReference type="EMBL" id="JACGCM010001055">
    <property type="protein sequence ID" value="KAF6162301.1"/>
    <property type="molecule type" value="Genomic_DNA"/>
</dbReference>
<dbReference type="AlphaFoldDB" id="A0A7J7N529"/>
<evidence type="ECO:0000256" key="1">
    <source>
        <dbReference type="SAM" id="Coils"/>
    </source>
</evidence>
<protein>
    <recommendedName>
        <fullName evidence="2">PRP8 domain-containing protein</fullName>
    </recommendedName>
</protein>
<dbReference type="InterPro" id="IPR012337">
    <property type="entry name" value="RNaseH-like_sf"/>
</dbReference>
<reference evidence="3 4" key="1">
    <citation type="journal article" date="2020" name="IScience">
        <title>Genome Sequencing of the Endangered Kingdonia uniflora (Circaeasteraceae, Ranunculales) Reveals Potential Mechanisms of Evolutionary Specialization.</title>
        <authorList>
            <person name="Sun Y."/>
            <person name="Deng T."/>
            <person name="Zhang A."/>
            <person name="Moore M.J."/>
            <person name="Landis J.B."/>
            <person name="Lin N."/>
            <person name="Zhang H."/>
            <person name="Zhang X."/>
            <person name="Huang J."/>
            <person name="Zhang X."/>
            <person name="Sun H."/>
            <person name="Wang H."/>
        </authorList>
    </citation>
    <scope>NUCLEOTIDE SEQUENCE [LARGE SCALE GENOMIC DNA]</scope>
    <source>
        <strain evidence="3">TB1705</strain>
        <tissue evidence="3">Leaf</tissue>
    </source>
</reference>
<dbReference type="InterPro" id="IPR043173">
    <property type="entry name" value="Prp8_domainIV_fingers"/>
</dbReference>